<name>A0ABT0P9Z8_9HYPH</name>
<dbReference type="RefSeq" id="WP_249677797.1">
    <property type="nucleotide sequence ID" value="NZ_JAMCOF010000013.1"/>
</dbReference>
<dbReference type="EMBL" id="JAMCOF010000013">
    <property type="protein sequence ID" value="MCL6230266.1"/>
    <property type="molecule type" value="Genomic_DNA"/>
</dbReference>
<organism evidence="7 8">
    <name type="scientific">Bartonella bilalgolemii</name>
    <dbReference type="NCBI Taxonomy" id="2942911"/>
    <lineage>
        <taxon>Bacteria</taxon>
        <taxon>Pseudomonadati</taxon>
        <taxon>Pseudomonadota</taxon>
        <taxon>Alphaproteobacteria</taxon>
        <taxon>Hyphomicrobiales</taxon>
        <taxon>Bartonellaceae</taxon>
        <taxon>Bartonella</taxon>
    </lineage>
</organism>
<accession>A0ABT0P9Z8</accession>
<dbReference type="InterPro" id="IPR051692">
    <property type="entry name" value="OMP-like"/>
</dbReference>
<dbReference type="Proteomes" id="UP001523003">
    <property type="component" value="Unassembled WGS sequence"/>
</dbReference>
<protein>
    <submittedName>
        <fullName evidence="7">Outer membrane beta-barrel protein</fullName>
    </submittedName>
</protein>
<keyword evidence="4" id="KW-0998">Cell outer membrane</keyword>
<evidence type="ECO:0000256" key="2">
    <source>
        <dbReference type="ARBA" id="ARBA00022729"/>
    </source>
</evidence>
<evidence type="ECO:0000259" key="6">
    <source>
        <dbReference type="Pfam" id="PF13505"/>
    </source>
</evidence>
<proteinExistence type="inferred from homology"/>
<dbReference type="PANTHER" id="PTHR34001">
    <property type="entry name" value="BLL7405 PROTEIN"/>
    <property type="match status" value="1"/>
</dbReference>
<sequence>MYPYQSSIISPIISSPAFSWTGFYFGGKVGGFLGYATSNLIDKSGVEYDINKNQSLPKLSGIVSGLYAGSNIDINNGFVFGFDTNIGWYGAKDIKIIDIDNFLQNYGGADVKDVVEIDFAIKQILQQKWLGATRVRIGFGFDRVMPYVAGGVSYTHFQSIYSKSPLPLRSNALSEKSGEPSIVRVSKSVSDAKIMTGYTIGGGLDFAMTDNFVLRAEYNYSDFGKKKIINNRIKISHKINDFSVGVAYKF</sequence>
<comment type="subcellular location">
    <subcellularLocation>
        <location evidence="1">Cell outer membrane</location>
    </subcellularLocation>
</comment>
<keyword evidence="3" id="KW-0472">Membrane</keyword>
<dbReference type="PANTHER" id="PTHR34001:SF3">
    <property type="entry name" value="BLL7405 PROTEIN"/>
    <property type="match status" value="1"/>
</dbReference>
<evidence type="ECO:0000256" key="3">
    <source>
        <dbReference type="ARBA" id="ARBA00023136"/>
    </source>
</evidence>
<evidence type="ECO:0000256" key="5">
    <source>
        <dbReference type="ARBA" id="ARBA00038306"/>
    </source>
</evidence>
<evidence type="ECO:0000313" key="8">
    <source>
        <dbReference type="Proteomes" id="UP001523003"/>
    </source>
</evidence>
<dbReference type="Gene3D" id="2.40.160.20">
    <property type="match status" value="1"/>
</dbReference>
<comment type="caution">
    <text evidence="7">The sequence shown here is derived from an EMBL/GenBank/DDBJ whole genome shotgun (WGS) entry which is preliminary data.</text>
</comment>
<comment type="similarity">
    <text evidence="5">Belongs to the Omp25/RopB family.</text>
</comment>
<evidence type="ECO:0000313" key="7">
    <source>
        <dbReference type="EMBL" id="MCL6230266.1"/>
    </source>
</evidence>
<dbReference type="InterPro" id="IPR027385">
    <property type="entry name" value="Beta-barrel_OMP"/>
</dbReference>
<reference evidence="7 8" key="1">
    <citation type="submission" date="2022-05" db="EMBL/GenBank/DDBJ databases">
        <title>Description of the Bartonella bilalgolemii sp. nov. Isolated from Apodemus uralensis (Pallas 1811).</title>
        <authorList>
            <person name="Zgheib R."/>
            <person name="Celebi B."/>
        </authorList>
    </citation>
    <scope>NUCLEOTIDE SEQUENCE [LARGE SCALE GENOMIC DNA]</scope>
    <source>
        <strain evidence="7 8">G70</strain>
    </source>
</reference>
<keyword evidence="8" id="KW-1185">Reference proteome</keyword>
<evidence type="ECO:0000256" key="1">
    <source>
        <dbReference type="ARBA" id="ARBA00004442"/>
    </source>
</evidence>
<feature type="domain" description="Outer membrane protein beta-barrel" evidence="6">
    <location>
        <begin position="19"/>
        <end position="250"/>
    </location>
</feature>
<dbReference type="Pfam" id="PF13505">
    <property type="entry name" value="OMP_b-brl"/>
    <property type="match status" value="1"/>
</dbReference>
<evidence type="ECO:0000256" key="4">
    <source>
        <dbReference type="ARBA" id="ARBA00023237"/>
    </source>
</evidence>
<dbReference type="SUPFAM" id="SSF56925">
    <property type="entry name" value="OMPA-like"/>
    <property type="match status" value="1"/>
</dbReference>
<dbReference type="InterPro" id="IPR011250">
    <property type="entry name" value="OMP/PagP_B-barrel"/>
</dbReference>
<gene>
    <name evidence="7" type="ORF">M4Z11_06665</name>
</gene>
<keyword evidence="2" id="KW-0732">Signal</keyword>